<dbReference type="GO" id="GO:0006508">
    <property type="term" value="P:proteolysis"/>
    <property type="evidence" value="ECO:0007669"/>
    <property type="project" value="InterPro"/>
</dbReference>
<evidence type="ECO:0000313" key="5">
    <source>
        <dbReference type="Proteomes" id="UP000648187"/>
    </source>
</evidence>
<dbReference type="Pfam" id="PF00089">
    <property type="entry name" value="Trypsin"/>
    <property type="match status" value="1"/>
</dbReference>
<dbReference type="PANTHER" id="PTHR24260:SF132">
    <property type="entry name" value="PEPTIDASE S1 DOMAIN-CONTAINING PROTEIN"/>
    <property type="match status" value="1"/>
</dbReference>
<name>A0A835L5N0_SPOEX</name>
<reference evidence="4" key="1">
    <citation type="submission" date="2020-08" db="EMBL/GenBank/DDBJ databases">
        <title>Spodoptera exigua strain:BAW_Kor-Di-RS1 Genome sequencing and assembly.</title>
        <authorList>
            <person name="Kim J."/>
            <person name="Nam H.Y."/>
            <person name="Kwon M."/>
            <person name="Choi J.H."/>
            <person name="Cho S.R."/>
            <person name="Kim G.-H."/>
        </authorList>
    </citation>
    <scope>NUCLEOTIDE SEQUENCE</scope>
    <source>
        <strain evidence="4">BAW_Kor-Di-RS1</strain>
        <tissue evidence="4">Whole-body</tissue>
    </source>
</reference>
<feature type="domain" description="Peptidase S1" evidence="3">
    <location>
        <begin position="73"/>
        <end position="312"/>
    </location>
</feature>
<organism evidence="4 5">
    <name type="scientific">Spodoptera exigua</name>
    <name type="common">Beet armyworm</name>
    <name type="synonym">Noctua fulgens</name>
    <dbReference type="NCBI Taxonomy" id="7107"/>
    <lineage>
        <taxon>Eukaryota</taxon>
        <taxon>Metazoa</taxon>
        <taxon>Ecdysozoa</taxon>
        <taxon>Arthropoda</taxon>
        <taxon>Hexapoda</taxon>
        <taxon>Insecta</taxon>
        <taxon>Pterygota</taxon>
        <taxon>Neoptera</taxon>
        <taxon>Endopterygota</taxon>
        <taxon>Lepidoptera</taxon>
        <taxon>Glossata</taxon>
        <taxon>Ditrysia</taxon>
        <taxon>Noctuoidea</taxon>
        <taxon>Noctuidae</taxon>
        <taxon>Amphipyrinae</taxon>
        <taxon>Spodoptera</taxon>
    </lineage>
</organism>
<dbReference type="EMBL" id="JACKWZ010000088">
    <property type="protein sequence ID" value="KAF9416556.1"/>
    <property type="molecule type" value="Genomic_DNA"/>
</dbReference>
<keyword evidence="2" id="KW-0812">Transmembrane</keyword>
<keyword evidence="2" id="KW-1133">Transmembrane helix</keyword>
<feature type="transmembrane region" description="Helical" evidence="2">
    <location>
        <begin position="37"/>
        <end position="60"/>
    </location>
</feature>
<keyword evidence="2" id="KW-0472">Membrane</keyword>
<dbReference type="SMART" id="SM00020">
    <property type="entry name" value="Tryp_SPc"/>
    <property type="match status" value="1"/>
</dbReference>
<dbReference type="InterPro" id="IPR051333">
    <property type="entry name" value="CLIP_Serine_Protease"/>
</dbReference>
<evidence type="ECO:0000313" key="4">
    <source>
        <dbReference type="EMBL" id="KAF9416556.1"/>
    </source>
</evidence>
<dbReference type="PROSITE" id="PS50240">
    <property type="entry name" value="TRYPSIN_DOM"/>
    <property type="match status" value="1"/>
</dbReference>
<dbReference type="GO" id="GO:0004252">
    <property type="term" value="F:serine-type endopeptidase activity"/>
    <property type="evidence" value="ECO:0007669"/>
    <property type="project" value="InterPro"/>
</dbReference>
<proteinExistence type="predicted"/>
<feature type="compositionally biased region" description="Low complexity" evidence="1">
    <location>
        <begin position="1"/>
        <end position="23"/>
    </location>
</feature>
<gene>
    <name evidence="4" type="ORF">HW555_006131</name>
</gene>
<dbReference type="InterPro" id="IPR043504">
    <property type="entry name" value="Peptidase_S1_PA_chymotrypsin"/>
</dbReference>
<keyword evidence="5" id="KW-1185">Reference proteome</keyword>
<evidence type="ECO:0000256" key="2">
    <source>
        <dbReference type="SAM" id="Phobius"/>
    </source>
</evidence>
<dbReference type="PANTHER" id="PTHR24260">
    <property type="match status" value="1"/>
</dbReference>
<dbReference type="InterPro" id="IPR001254">
    <property type="entry name" value="Trypsin_dom"/>
</dbReference>
<sequence>MGAKFNESNNNSSNGNKDNNQQQFPRDLHTKPLKMKAACIVLTVLILMAIMAVCIMVKFATDITVEERKREFSQGGTIHQYSKSMGVISLHDNSTLPLAERFPYVAAITRNTSTLWSFACFASVVLIKWVVTSAHCRRPSATHRVLLFHDFARNYTHTYPILFWRLHEKFNISNPTPRYDIAVAKLNVELHPFNMKPSVIDERQAHTVESSIWKTVSTMDKKLFLTNDFEKYSLNIASPKKCLESYGLELDESMICVDMSDHEDCFIHEFGPLYFKDKVVGVLAVKPRDCDMKLSIFTNVSYYTTWILRATHTTYYG</sequence>
<dbReference type="Proteomes" id="UP000648187">
    <property type="component" value="Unassembled WGS sequence"/>
</dbReference>
<dbReference type="SUPFAM" id="SSF50494">
    <property type="entry name" value="Trypsin-like serine proteases"/>
    <property type="match status" value="1"/>
</dbReference>
<comment type="caution">
    <text evidence="4">The sequence shown here is derived from an EMBL/GenBank/DDBJ whole genome shotgun (WGS) entry which is preliminary data.</text>
</comment>
<accession>A0A835L5N0</accession>
<evidence type="ECO:0000259" key="3">
    <source>
        <dbReference type="PROSITE" id="PS50240"/>
    </source>
</evidence>
<dbReference type="InterPro" id="IPR009003">
    <property type="entry name" value="Peptidase_S1_PA"/>
</dbReference>
<dbReference type="AlphaFoldDB" id="A0A835L5N0"/>
<evidence type="ECO:0000256" key="1">
    <source>
        <dbReference type="SAM" id="MobiDB-lite"/>
    </source>
</evidence>
<dbReference type="Gene3D" id="2.40.10.10">
    <property type="entry name" value="Trypsin-like serine proteases"/>
    <property type="match status" value="2"/>
</dbReference>
<protein>
    <recommendedName>
        <fullName evidence="3">Peptidase S1 domain-containing protein</fullName>
    </recommendedName>
</protein>
<feature type="region of interest" description="Disordered" evidence="1">
    <location>
        <begin position="1"/>
        <end position="25"/>
    </location>
</feature>